<evidence type="ECO:0000313" key="5">
    <source>
        <dbReference type="Proteomes" id="UP001595378"/>
    </source>
</evidence>
<proteinExistence type="predicted"/>
<dbReference type="InterPro" id="IPR037401">
    <property type="entry name" value="SnoaL-like"/>
</dbReference>
<keyword evidence="5" id="KW-1185">Reference proteome</keyword>
<feature type="region of interest" description="Disordered" evidence="1">
    <location>
        <begin position="192"/>
        <end position="232"/>
    </location>
</feature>
<protein>
    <submittedName>
        <fullName evidence="4">Nuclear transport factor 2 family protein</fullName>
    </submittedName>
</protein>
<reference evidence="5" key="1">
    <citation type="journal article" date="2019" name="Int. J. Syst. Evol. Microbiol.">
        <title>The Global Catalogue of Microorganisms (GCM) 10K type strain sequencing project: providing services to taxonomists for standard genome sequencing and annotation.</title>
        <authorList>
            <consortium name="The Broad Institute Genomics Platform"/>
            <consortium name="The Broad Institute Genome Sequencing Center for Infectious Disease"/>
            <person name="Wu L."/>
            <person name="Ma J."/>
        </authorList>
    </citation>
    <scope>NUCLEOTIDE SEQUENCE [LARGE SCALE GENOMIC DNA]</scope>
    <source>
        <strain evidence="5">KCTC 52606</strain>
    </source>
</reference>
<feature type="signal peptide" evidence="2">
    <location>
        <begin position="1"/>
        <end position="19"/>
    </location>
</feature>
<dbReference type="Gene3D" id="3.10.450.50">
    <property type="match status" value="1"/>
</dbReference>
<dbReference type="InterPro" id="IPR032710">
    <property type="entry name" value="NTF2-like_dom_sf"/>
</dbReference>
<keyword evidence="2" id="KW-0732">Signal</keyword>
<feature type="chain" id="PRO_5046594811" evidence="2">
    <location>
        <begin position="20"/>
        <end position="232"/>
    </location>
</feature>
<name>A0ABV7EG11_9SPHN</name>
<dbReference type="EMBL" id="JBHRSU010000034">
    <property type="protein sequence ID" value="MFC3101659.1"/>
    <property type="molecule type" value="Genomic_DNA"/>
</dbReference>
<dbReference type="SUPFAM" id="SSF54427">
    <property type="entry name" value="NTF2-like"/>
    <property type="match status" value="1"/>
</dbReference>
<evidence type="ECO:0000259" key="3">
    <source>
        <dbReference type="Pfam" id="PF13577"/>
    </source>
</evidence>
<dbReference type="RefSeq" id="WP_336918926.1">
    <property type="nucleotide sequence ID" value="NZ_JBANRN010000007.1"/>
</dbReference>
<accession>A0ABV7EG11</accession>
<gene>
    <name evidence="4" type="ORF">ACFODK_12240</name>
</gene>
<evidence type="ECO:0000256" key="1">
    <source>
        <dbReference type="SAM" id="MobiDB-lite"/>
    </source>
</evidence>
<dbReference type="Pfam" id="PF13577">
    <property type="entry name" value="SnoaL_4"/>
    <property type="match status" value="1"/>
</dbReference>
<organism evidence="4 5">
    <name type="scientific">Alteraurantiacibacter lauratis</name>
    <dbReference type="NCBI Taxonomy" id="2054627"/>
    <lineage>
        <taxon>Bacteria</taxon>
        <taxon>Pseudomonadati</taxon>
        <taxon>Pseudomonadota</taxon>
        <taxon>Alphaproteobacteria</taxon>
        <taxon>Sphingomonadales</taxon>
        <taxon>Erythrobacteraceae</taxon>
        <taxon>Alteraurantiacibacter</taxon>
    </lineage>
</organism>
<sequence>MMRAVLAALLLAAPLPVAAQQGDARIRAEAAELTRRVEVLEGTRAILNLQRAFGFYVDRGLWDQAAALFADDGTIEIGIDGVYQGPARIEEYLRRLHGGQEGLIYGQLNEWVTLQPAIVVAPDGLSATARWRDLGMLGQYRQHAEWRDGIYENTYVREGGVWKIKSLHLYVNFVAPYARGWARLQDGEGLARSQASRDFPPDRPPTASYQPFPATQIPPFSAPHPVTGRAVQ</sequence>
<evidence type="ECO:0000256" key="2">
    <source>
        <dbReference type="SAM" id="SignalP"/>
    </source>
</evidence>
<feature type="domain" description="SnoaL-like" evidence="3">
    <location>
        <begin position="40"/>
        <end position="167"/>
    </location>
</feature>
<comment type="caution">
    <text evidence="4">The sequence shown here is derived from an EMBL/GenBank/DDBJ whole genome shotgun (WGS) entry which is preliminary data.</text>
</comment>
<dbReference type="Proteomes" id="UP001595378">
    <property type="component" value="Unassembled WGS sequence"/>
</dbReference>
<evidence type="ECO:0000313" key="4">
    <source>
        <dbReference type="EMBL" id="MFC3101659.1"/>
    </source>
</evidence>